<gene>
    <name evidence="1" type="ORF">BCR41DRAFT_376006</name>
</gene>
<protein>
    <submittedName>
        <fullName evidence="1">Uncharacterized protein</fullName>
    </submittedName>
</protein>
<dbReference type="AlphaFoldDB" id="A0A1Y2G532"/>
<dbReference type="InParanoid" id="A0A1Y2G532"/>
<keyword evidence="2" id="KW-1185">Reference proteome</keyword>
<evidence type="ECO:0000313" key="2">
    <source>
        <dbReference type="Proteomes" id="UP000193648"/>
    </source>
</evidence>
<dbReference type="Proteomes" id="UP000193648">
    <property type="component" value="Unassembled WGS sequence"/>
</dbReference>
<name>A0A1Y2G532_9FUNG</name>
<accession>A0A1Y2G532</accession>
<evidence type="ECO:0000313" key="1">
    <source>
        <dbReference type="EMBL" id="ORY93694.1"/>
    </source>
</evidence>
<dbReference type="RefSeq" id="XP_021875189.1">
    <property type="nucleotide sequence ID" value="XM_022027002.1"/>
</dbReference>
<reference evidence="1 2" key="1">
    <citation type="submission" date="2016-07" db="EMBL/GenBank/DDBJ databases">
        <title>Pervasive Adenine N6-methylation of Active Genes in Fungi.</title>
        <authorList>
            <consortium name="DOE Joint Genome Institute"/>
            <person name="Mondo S.J."/>
            <person name="Dannebaum R.O."/>
            <person name="Kuo R.C."/>
            <person name="Labutti K."/>
            <person name="Haridas S."/>
            <person name="Kuo A."/>
            <person name="Salamov A."/>
            <person name="Ahrendt S.R."/>
            <person name="Lipzen A."/>
            <person name="Sullivan W."/>
            <person name="Andreopoulos W.B."/>
            <person name="Clum A."/>
            <person name="Lindquist E."/>
            <person name="Daum C."/>
            <person name="Ramamoorthy G.K."/>
            <person name="Gryganskyi A."/>
            <person name="Culley D."/>
            <person name="Magnuson J.K."/>
            <person name="James T.Y."/>
            <person name="O'Malley M.A."/>
            <person name="Stajich J.E."/>
            <person name="Spatafora J.W."/>
            <person name="Visel A."/>
            <person name="Grigoriev I.V."/>
        </authorList>
    </citation>
    <scope>NUCLEOTIDE SEQUENCE [LARGE SCALE GENOMIC DNA]</scope>
    <source>
        <strain evidence="1 2">NRRL 3116</strain>
    </source>
</reference>
<proteinExistence type="predicted"/>
<dbReference type="EMBL" id="MCFF01000092">
    <property type="protein sequence ID" value="ORY93694.1"/>
    <property type="molecule type" value="Genomic_DNA"/>
</dbReference>
<organism evidence="1 2">
    <name type="scientific">Lobosporangium transversale</name>
    <dbReference type="NCBI Taxonomy" id="64571"/>
    <lineage>
        <taxon>Eukaryota</taxon>
        <taxon>Fungi</taxon>
        <taxon>Fungi incertae sedis</taxon>
        <taxon>Mucoromycota</taxon>
        <taxon>Mortierellomycotina</taxon>
        <taxon>Mortierellomycetes</taxon>
        <taxon>Mortierellales</taxon>
        <taxon>Mortierellaceae</taxon>
        <taxon>Lobosporangium</taxon>
    </lineage>
</organism>
<sequence length="233" mass="25631">MTYPRTGIKSVARWCTAPTLVIYVLCLWKRALEGECVLLPTRTRPSYQENVRNGPNNQRHTVKASHAGVRLSLSYISQLKTIGWDCFFDELKDLLNHPCRGSLIAKACIKVYKPNEDGSIVSQSNASGSIYLAFELITSGSSRVAAAILTLYEPKRWGRTMSIAPISIEWQTVYMSICEALTAGHLNMRGMSFGTGSITKTKYSCPTVAVAITAALNALPSLILFNFKSNSEA</sequence>
<comment type="caution">
    <text evidence="1">The sequence shown here is derived from an EMBL/GenBank/DDBJ whole genome shotgun (WGS) entry which is preliminary data.</text>
</comment>
<dbReference type="GeneID" id="33568845"/>